<dbReference type="Gene3D" id="3.40.50.1820">
    <property type="entry name" value="alpha/beta hydrolase"/>
    <property type="match status" value="1"/>
</dbReference>
<accession>A0A6J4JN35</accession>
<protein>
    <recommendedName>
        <fullName evidence="3">Alpha/beta hydrolase fold-3 domain-containing protein</fullName>
    </recommendedName>
</protein>
<evidence type="ECO:0000256" key="2">
    <source>
        <dbReference type="SAM" id="MobiDB-lite"/>
    </source>
</evidence>
<feature type="region of interest" description="Disordered" evidence="2">
    <location>
        <begin position="1"/>
        <end position="25"/>
    </location>
</feature>
<evidence type="ECO:0000259" key="3">
    <source>
        <dbReference type="Pfam" id="PF07859"/>
    </source>
</evidence>
<proteinExistence type="predicted"/>
<dbReference type="PANTHER" id="PTHR48081">
    <property type="entry name" value="AB HYDROLASE SUPERFAMILY PROTEIN C4A8.06C"/>
    <property type="match status" value="1"/>
</dbReference>
<feature type="domain" description="Alpha/beta hydrolase fold-3" evidence="3">
    <location>
        <begin position="122"/>
        <end position="340"/>
    </location>
</feature>
<dbReference type="GO" id="GO:0016787">
    <property type="term" value="F:hydrolase activity"/>
    <property type="evidence" value="ECO:0007669"/>
    <property type="project" value="UniProtKB-KW"/>
</dbReference>
<dbReference type="InterPro" id="IPR029058">
    <property type="entry name" value="AB_hydrolase_fold"/>
</dbReference>
<keyword evidence="1" id="KW-0378">Hydrolase</keyword>
<dbReference type="InterPro" id="IPR013094">
    <property type="entry name" value="AB_hydrolase_3"/>
</dbReference>
<name>A0A6J4JN35_9PSEU</name>
<dbReference type="EMBL" id="CADCTH010000481">
    <property type="protein sequence ID" value="CAA9282925.1"/>
    <property type="molecule type" value="Genomic_DNA"/>
</dbReference>
<dbReference type="Pfam" id="PF07859">
    <property type="entry name" value="Abhydrolase_3"/>
    <property type="match status" value="1"/>
</dbReference>
<dbReference type="SUPFAM" id="SSF53474">
    <property type="entry name" value="alpha/beta-Hydrolases"/>
    <property type="match status" value="1"/>
</dbReference>
<organism evidence="4">
    <name type="scientific">uncultured Actinomycetospora sp</name>
    <dbReference type="NCBI Taxonomy" id="1135996"/>
    <lineage>
        <taxon>Bacteria</taxon>
        <taxon>Bacillati</taxon>
        <taxon>Actinomycetota</taxon>
        <taxon>Actinomycetes</taxon>
        <taxon>Pseudonocardiales</taxon>
        <taxon>Pseudonocardiaceae</taxon>
        <taxon>Actinomycetospora</taxon>
        <taxon>environmental samples</taxon>
    </lineage>
</organism>
<dbReference type="PANTHER" id="PTHR48081:SF8">
    <property type="entry name" value="ALPHA_BETA HYDROLASE FOLD-3 DOMAIN-CONTAINING PROTEIN-RELATED"/>
    <property type="match status" value="1"/>
</dbReference>
<sequence length="371" mass="38913">MTATDASPTLPGRLGDPTLDLRSDPRAKPDLVAALAAVGLDGPAAAPPVTREAGHAAVSEAVGGLHDGFSAIYGGVPLDLPGDAPDEALDVTDTSVAAPDGHLVPLRIYRPAGVAGPLPCVAYIHGGGMTILDADTRVHDRWCRDLALSGVVAVQVAFRNAWTALGPHPFPAGLDDCAAALRWLDDQRGELGLTRIVLQGESGGANLVLATTLRAKRSGDLDAIDGVHVSVPYISGGYAWDDARKLRELPSMIENDGYFINCALMDLLVAAYDPDGRHAEDPLAWPYFASLDDLAGLPPHVVTVNELDPLRDEGLAYHRKLLAAGVPVAGRVNLGLVHGAELIFRQALPAERRAAIADIRAFVDGLAVDHV</sequence>
<evidence type="ECO:0000256" key="1">
    <source>
        <dbReference type="ARBA" id="ARBA00022801"/>
    </source>
</evidence>
<reference evidence="4" key="1">
    <citation type="submission" date="2020-02" db="EMBL/GenBank/DDBJ databases">
        <authorList>
            <person name="Meier V. D."/>
        </authorList>
    </citation>
    <scope>NUCLEOTIDE SEQUENCE</scope>
    <source>
        <strain evidence="4">AVDCRST_MAG54</strain>
    </source>
</reference>
<evidence type="ECO:0000313" key="4">
    <source>
        <dbReference type="EMBL" id="CAA9282925.1"/>
    </source>
</evidence>
<dbReference type="AlphaFoldDB" id="A0A6J4JN35"/>
<dbReference type="InterPro" id="IPR050300">
    <property type="entry name" value="GDXG_lipolytic_enzyme"/>
</dbReference>
<gene>
    <name evidence="4" type="ORF">AVDCRST_MAG54-3767</name>
</gene>